<dbReference type="PANTHER" id="PTHR10048:SF14">
    <property type="entry name" value="LD28067P"/>
    <property type="match status" value="1"/>
</dbReference>
<dbReference type="InterPro" id="IPR014710">
    <property type="entry name" value="RmlC-like_jellyroll"/>
</dbReference>
<feature type="compositionally biased region" description="Basic residues" evidence="4">
    <location>
        <begin position="952"/>
        <end position="984"/>
    </location>
</feature>
<feature type="region of interest" description="Disordered" evidence="4">
    <location>
        <begin position="1578"/>
        <end position="1607"/>
    </location>
</feature>
<feature type="domain" description="PI3K/PI4K catalytic" evidence="6">
    <location>
        <begin position="1443"/>
        <end position="1775"/>
    </location>
</feature>
<dbReference type="GO" id="GO:0005886">
    <property type="term" value="C:plasma membrane"/>
    <property type="evidence" value="ECO:0007669"/>
    <property type="project" value="TreeGrafter"/>
</dbReference>
<evidence type="ECO:0000256" key="1">
    <source>
        <dbReference type="ARBA" id="ARBA00022679"/>
    </source>
</evidence>
<dbReference type="InterPro" id="IPR000300">
    <property type="entry name" value="IPPc"/>
</dbReference>
<protein>
    <recommendedName>
        <fullName evidence="10">Phosphatidylinositol 3-kinase</fullName>
    </recommendedName>
</protein>
<dbReference type="Gene3D" id="1.10.1070.11">
    <property type="entry name" value="Phosphatidylinositol 3-/4-kinase, catalytic domain"/>
    <property type="match status" value="1"/>
</dbReference>
<gene>
    <name evidence="8" type="ORF">CTAYLR_006012</name>
</gene>
<name>A0AAD7U6Q2_9STRA</name>
<evidence type="ECO:0000259" key="7">
    <source>
        <dbReference type="PROSITE" id="PS51545"/>
    </source>
</evidence>
<feature type="region of interest" description="Disordered" evidence="4">
    <location>
        <begin position="1188"/>
        <end position="1207"/>
    </location>
</feature>
<dbReference type="GO" id="GO:0016791">
    <property type="term" value="F:phosphatase activity"/>
    <property type="evidence" value="ECO:0007669"/>
    <property type="project" value="InterPro"/>
</dbReference>
<dbReference type="GO" id="GO:0048015">
    <property type="term" value="P:phosphatidylinositol-mediated signaling"/>
    <property type="evidence" value="ECO:0007669"/>
    <property type="project" value="TreeGrafter"/>
</dbReference>
<dbReference type="Pfam" id="PF00613">
    <property type="entry name" value="PI3Ka"/>
    <property type="match status" value="1"/>
</dbReference>
<evidence type="ECO:0000259" key="5">
    <source>
        <dbReference type="PROSITE" id="PS50042"/>
    </source>
</evidence>
<feature type="compositionally biased region" description="Basic and acidic residues" evidence="4">
    <location>
        <begin position="1578"/>
        <end position="1595"/>
    </location>
</feature>
<dbReference type="InterPro" id="IPR018936">
    <property type="entry name" value="PI3/4_kinase_CS"/>
</dbReference>
<dbReference type="SUPFAM" id="SSF51206">
    <property type="entry name" value="cAMP-binding domain-like"/>
    <property type="match status" value="1"/>
</dbReference>
<dbReference type="Pfam" id="PF22669">
    <property type="entry name" value="Exo_endo_phos2"/>
    <property type="match status" value="1"/>
</dbReference>
<evidence type="ECO:0000256" key="2">
    <source>
        <dbReference type="ARBA" id="ARBA00022777"/>
    </source>
</evidence>
<keyword evidence="2" id="KW-0418">Kinase</keyword>
<dbReference type="InterPro" id="IPR018490">
    <property type="entry name" value="cNMP-bd_dom_sf"/>
</dbReference>
<dbReference type="Proteomes" id="UP001230188">
    <property type="component" value="Unassembled WGS sequence"/>
</dbReference>
<feature type="compositionally biased region" description="Low complexity" evidence="4">
    <location>
        <begin position="1597"/>
        <end position="1607"/>
    </location>
</feature>
<dbReference type="Gene3D" id="3.60.10.10">
    <property type="entry name" value="Endonuclease/exonuclease/phosphatase"/>
    <property type="match status" value="1"/>
</dbReference>
<dbReference type="SMART" id="SM00146">
    <property type="entry name" value="PI3Kc"/>
    <property type="match status" value="1"/>
</dbReference>
<evidence type="ECO:0000313" key="9">
    <source>
        <dbReference type="Proteomes" id="UP001230188"/>
    </source>
</evidence>
<proteinExistence type="predicted"/>
<evidence type="ECO:0000256" key="4">
    <source>
        <dbReference type="SAM" id="MobiDB-lite"/>
    </source>
</evidence>
<evidence type="ECO:0000256" key="3">
    <source>
        <dbReference type="SAM" id="Coils"/>
    </source>
</evidence>
<feature type="domain" description="PIK helical" evidence="7">
    <location>
        <begin position="1198"/>
        <end position="1376"/>
    </location>
</feature>
<keyword evidence="9" id="KW-1185">Reference proteome</keyword>
<dbReference type="InterPro" id="IPR011009">
    <property type="entry name" value="Kinase-like_dom_sf"/>
</dbReference>
<dbReference type="PROSITE" id="PS50290">
    <property type="entry name" value="PI3_4_KINASE_3"/>
    <property type="match status" value="1"/>
</dbReference>
<feature type="region of interest" description="Disordered" evidence="4">
    <location>
        <begin position="445"/>
        <end position="464"/>
    </location>
</feature>
<dbReference type="GO" id="GO:0035005">
    <property type="term" value="F:1-phosphatidylinositol-4-phosphate 3-kinase activity"/>
    <property type="evidence" value="ECO:0007669"/>
    <property type="project" value="TreeGrafter"/>
</dbReference>
<keyword evidence="3" id="KW-0175">Coiled coil</keyword>
<feature type="compositionally biased region" description="Polar residues" evidence="4">
    <location>
        <begin position="1188"/>
        <end position="1202"/>
    </location>
</feature>
<dbReference type="Gene3D" id="3.30.1010.10">
    <property type="entry name" value="Phosphatidylinositol 3-kinase Catalytic Subunit, Chain A, domain 4"/>
    <property type="match status" value="1"/>
</dbReference>
<dbReference type="EMBL" id="JAQMWT010000679">
    <property type="protein sequence ID" value="KAJ8598282.1"/>
    <property type="molecule type" value="Genomic_DNA"/>
</dbReference>
<dbReference type="InterPro" id="IPR036691">
    <property type="entry name" value="Endo/exonu/phosph_ase_sf"/>
</dbReference>
<evidence type="ECO:0000259" key="6">
    <source>
        <dbReference type="PROSITE" id="PS50290"/>
    </source>
</evidence>
<dbReference type="CDD" id="cd00891">
    <property type="entry name" value="PI3Kc"/>
    <property type="match status" value="1"/>
</dbReference>
<dbReference type="GO" id="GO:0046856">
    <property type="term" value="P:phosphatidylinositol dephosphorylation"/>
    <property type="evidence" value="ECO:0007669"/>
    <property type="project" value="InterPro"/>
</dbReference>
<feature type="region of interest" description="Disordered" evidence="4">
    <location>
        <begin position="933"/>
        <end position="984"/>
    </location>
</feature>
<dbReference type="GO" id="GO:0005942">
    <property type="term" value="C:phosphatidylinositol 3-kinase complex"/>
    <property type="evidence" value="ECO:0007669"/>
    <property type="project" value="TreeGrafter"/>
</dbReference>
<dbReference type="PROSITE" id="PS00915">
    <property type="entry name" value="PI3_4_KINASE_1"/>
    <property type="match status" value="1"/>
</dbReference>
<dbReference type="InterPro" id="IPR015433">
    <property type="entry name" value="PI3/4_kinase"/>
</dbReference>
<dbReference type="InterPro" id="IPR000595">
    <property type="entry name" value="cNMP-bd_dom"/>
</dbReference>
<evidence type="ECO:0000313" key="8">
    <source>
        <dbReference type="EMBL" id="KAJ8598282.1"/>
    </source>
</evidence>
<sequence>MRLVACSCNLGGLAPKNLGEWLAAPEGEDVVFVVGFQNSSFCGGEKDEERGELQAGLVRTLRGYEVKGYARFGRVRVFVLRHRVAVVIDEEVRHCEAAAPEFGIVAIAFGVEGWRVGVACCHLPPGEGRASDRSIVLREGFREVSPVVASCDHVIVFGDLAYRLSPVAPPRVGAETTTTTTMPTRAAARRARHAQVRAQDWAGLALLDELDAERRAGRCLAGFDDAPCSETMPSFGLAADGTYDQRLAPAYTDRVLWRSLAGARPFLRRIPAPWVLEASVAPRHRPTRVVFELSAPGEAASTRRSAGGRLHCAHLKLRHLRHTPGSERAAARVRVTVLAAGCRAVGDVAETREAKLADGAAVFDDELAVAVDAETAESVADEENNSGRTVALAVRLLEEDAGAADLDLDLVARESRRAWASFVAPLVAPGGHIVGVVSGKLRFTRSNEPIPVPPPDDKDDDDDATIPRAEEASAEPALAIEARLLYEKLRATSNEVRNLEAQLELERAKRVEAETRAAAERRPPLVVTAAAAAARSGEFFPVVETGTNFLRSIPLFQALSELQLAKLQQALVTRDYDRGAKIIEQGDERGSEFYIVARGRVRVTVVGKPPPTDDDEAADHHALMAQGSILEDDARERQVALLNPGDYFGERALILNEPRASTCVADTPTGVACLVLDRDTFEDAVADIDNIGTVFSGYEHDARDTSRASLERFVATYSDLLGLREDDPKKEKEDLRAVARAALAAEKNGGGFSRARELQLLLLDAITPEQSVDEILAAGIEVANAVFGREFACYFPVDASKRRLARWSWPTAAFHGRRDDLAPWDGAAAVAAETKQLRRADGVLAMPILVAPDSGDQAAVSNNEKAVAILAMEDQEDEEEPPAYRREALAIIAAEIAHAFRFKCAELDLLLGIEGTRSSARVVEPPDLELATLTVTPPPAAGESAREEVPRAKHHRHKKHRDSKHHHHHHHHHKVKLKKKHHRAPHVDLEGSEVSVNLYESLAKCENENVVARVEVFHGSILLVQPWESDPCVLRKATTTTTTTTTTGSGQLVADLKGQKVKFEAEPGEVVGLMDIPLAAVLQLSIRRASGDKRNLAFCKVPFWTAQDCAVISTAGAPLRLTLAGGDPSSTIGRRKIRGPTYHDATVAPCVLELVGVSTDTIVYTPEFNDDAERKKRLMRSRESFSTSSNFARSAAQTSTTTDTHEREHDALERLLTMHALHEATPAEKDLLWAERATFARSRPSALPKLGLAVDWGKRDAVLEFYLLLDDWPLMPPLEALQLLNLRFPDPRIRGYAVRCLDALADDELAAITLQLVQVVKFEVNHDTPLSRFLLRRALRNPVVCGHALYWSLATEKDVGDDHHYCRVLFDLYVRFCANYRVPLGHQVLLVTKLAQVSARVKLMKAATDDERDDLLRSELESVVLPRNFQLPLSPFMVCRGLLLRKCKVMGSAQRPLLLTFLNADETKPNHVVIFKCGDDLRQDQLTLQLIRAMDQIWRDAGLDLRMSPYRCVATAAEQGFIEVVQNSSTLANIARSERFAAYGKPRFRVSRKYAAAAEAYYGNDSLLRWITRESQDYADEQHAGEEEHKREATRDPAVPSASAAHSATANPLTQGAPLVGALDNFARSCAGYAVATYVLGIGDRHNDNIMCTRDGRLFHIDFGHFLGNFKEKFGIKREKAPFVFTPSFEKVLGGRGKGDHYRLFEDLASKAFLVIRRYRDSLLVLLMLMVDCGIPELKTLADVNWVLQTFMVDETDDAAASQRFRALAGKLMYH</sequence>
<dbReference type="Gene3D" id="1.25.40.70">
    <property type="entry name" value="Phosphatidylinositol 3-kinase, accessory domain (PIK)"/>
    <property type="match status" value="1"/>
</dbReference>
<accession>A0AAD7U6Q2</accession>
<feature type="coiled-coil region" evidence="3">
    <location>
        <begin position="482"/>
        <end position="516"/>
    </location>
</feature>
<reference evidence="8" key="1">
    <citation type="submission" date="2023-01" db="EMBL/GenBank/DDBJ databases">
        <title>Metagenome sequencing of chrysophaentin producing Chrysophaeum taylorii.</title>
        <authorList>
            <person name="Davison J."/>
            <person name="Bewley C."/>
        </authorList>
    </citation>
    <scope>NUCLEOTIDE SEQUENCE</scope>
    <source>
        <strain evidence="8">NIES-1699</strain>
    </source>
</reference>
<dbReference type="GO" id="GO:0005737">
    <property type="term" value="C:cytoplasm"/>
    <property type="evidence" value="ECO:0007669"/>
    <property type="project" value="TreeGrafter"/>
</dbReference>
<dbReference type="PROSITE" id="PS50042">
    <property type="entry name" value="CNMP_BINDING_3"/>
    <property type="match status" value="1"/>
</dbReference>
<dbReference type="Pfam" id="PF00454">
    <property type="entry name" value="PI3_PI4_kinase"/>
    <property type="match status" value="1"/>
</dbReference>
<dbReference type="GO" id="GO:0016303">
    <property type="term" value="F:1-phosphatidylinositol-3-kinase activity"/>
    <property type="evidence" value="ECO:0007669"/>
    <property type="project" value="TreeGrafter"/>
</dbReference>
<dbReference type="InterPro" id="IPR001263">
    <property type="entry name" value="PI3K_accessory_dom"/>
</dbReference>
<dbReference type="InterPro" id="IPR035448">
    <property type="entry name" value="PI3Kc"/>
</dbReference>
<dbReference type="CDD" id="cd00038">
    <property type="entry name" value="CAP_ED"/>
    <property type="match status" value="1"/>
</dbReference>
<dbReference type="PROSITE" id="PS51545">
    <property type="entry name" value="PIK_HELICAL"/>
    <property type="match status" value="1"/>
</dbReference>
<feature type="domain" description="Cyclic nucleotide-binding" evidence="5">
    <location>
        <begin position="555"/>
        <end position="685"/>
    </location>
</feature>
<dbReference type="Gene3D" id="2.60.120.10">
    <property type="entry name" value="Jelly Rolls"/>
    <property type="match status" value="1"/>
</dbReference>
<dbReference type="PANTHER" id="PTHR10048">
    <property type="entry name" value="PHOSPHATIDYLINOSITOL KINASE"/>
    <property type="match status" value="1"/>
</dbReference>
<dbReference type="SUPFAM" id="SSF56219">
    <property type="entry name" value="DNase I-like"/>
    <property type="match status" value="1"/>
</dbReference>
<keyword evidence="1" id="KW-0808">Transferase</keyword>
<dbReference type="Pfam" id="PF00027">
    <property type="entry name" value="cNMP_binding"/>
    <property type="match status" value="1"/>
</dbReference>
<dbReference type="InterPro" id="IPR000403">
    <property type="entry name" value="PI3/4_kinase_cat_dom"/>
</dbReference>
<dbReference type="InterPro" id="IPR036940">
    <property type="entry name" value="PI3/4_kinase_cat_sf"/>
</dbReference>
<dbReference type="SUPFAM" id="SSF56112">
    <property type="entry name" value="Protein kinase-like (PK-like)"/>
    <property type="match status" value="1"/>
</dbReference>
<evidence type="ECO:0008006" key="10">
    <source>
        <dbReference type="Google" id="ProtNLM"/>
    </source>
</evidence>
<dbReference type="SMART" id="SM00100">
    <property type="entry name" value="cNMP"/>
    <property type="match status" value="1"/>
</dbReference>
<dbReference type="SUPFAM" id="SSF48371">
    <property type="entry name" value="ARM repeat"/>
    <property type="match status" value="1"/>
</dbReference>
<dbReference type="GO" id="GO:0043491">
    <property type="term" value="P:phosphatidylinositol 3-kinase/protein kinase B signal transduction"/>
    <property type="evidence" value="ECO:0007669"/>
    <property type="project" value="TreeGrafter"/>
</dbReference>
<comment type="caution">
    <text evidence="8">The sequence shown here is derived from an EMBL/GenBank/DDBJ whole genome shotgun (WGS) entry which is preliminary data.</text>
</comment>
<dbReference type="GO" id="GO:0016477">
    <property type="term" value="P:cell migration"/>
    <property type="evidence" value="ECO:0007669"/>
    <property type="project" value="TreeGrafter"/>
</dbReference>
<dbReference type="PROSITE" id="PS00916">
    <property type="entry name" value="PI3_4_KINASE_2"/>
    <property type="match status" value="1"/>
</dbReference>
<dbReference type="InterPro" id="IPR042236">
    <property type="entry name" value="PI3K_accessory_sf"/>
</dbReference>
<dbReference type="InterPro" id="IPR016024">
    <property type="entry name" value="ARM-type_fold"/>
</dbReference>
<dbReference type="SMART" id="SM00145">
    <property type="entry name" value="PI3Ka"/>
    <property type="match status" value="1"/>
</dbReference>
<organism evidence="8 9">
    <name type="scientific">Chrysophaeum taylorii</name>
    <dbReference type="NCBI Taxonomy" id="2483200"/>
    <lineage>
        <taxon>Eukaryota</taxon>
        <taxon>Sar</taxon>
        <taxon>Stramenopiles</taxon>
        <taxon>Ochrophyta</taxon>
        <taxon>Pelagophyceae</taxon>
        <taxon>Pelagomonadales</taxon>
        <taxon>Pelagomonadaceae</taxon>
        <taxon>Chrysophaeum</taxon>
    </lineage>
</organism>